<feature type="transmembrane region" description="Helical" evidence="1">
    <location>
        <begin position="61"/>
        <end position="82"/>
    </location>
</feature>
<evidence type="ECO:0000313" key="2">
    <source>
        <dbReference type="EMBL" id="ORX44135.1"/>
    </source>
</evidence>
<feature type="transmembrane region" description="Helical" evidence="1">
    <location>
        <begin position="12"/>
        <end position="29"/>
    </location>
</feature>
<protein>
    <submittedName>
        <fullName evidence="2">Uncharacterized protein</fullName>
    </submittedName>
</protein>
<evidence type="ECO:0000256" key="1">
    <source>
        <dbReference type="SAM" id="Phobius"/>
    </source>
</evidence>
<proteinExistence type="predicted"/>
<name>A0A1Y1UZU5_9FUNG</name>
<reference evidence="2 3" key="1">
    <citation type="submission" date="2016-08" db="EMBL/GenBank/DDBJ databases">
        <title>Genomes of anaerobic fungi encode conserved fungal cellulosomes for biomass hydrolysis.</title>
        <authorList>
            <consortium name="DOE Joint Genome Institute"/>
            <person name="Haitjema C.H."/>
            <person name="Gilmore S.P."/>
            <person name="Henske J.K."/>
            <person name="Solomon K.V."/>
            <person name="De Groot R."/>
            <person name="Kuo A."/>
            <person name="Mondo S.J."/>
            <person name="Salamov A.A."/>
            <person name="Labutti K."/>
            <person name="Zhao Z."/>
            <person name="Chiniquy J."/>
            <person name="Barry K."/>
            <person name="Brewer H.M."/>
            <person name="Purvine S.O."/>
            <person name="Wright A.T."/>
            <person name="Boxma B."/>
            <person name="Van Alen T."/>
            <person name="Hackstein J.H."/>
            <person name="Baker S.E."/>
            <person name="Grigoriev I.V."/>
            <person name="O'Malley M.A."/>
        </authorList>
    </citation>
    <scope>NUCLEOTIDE SEQUENCE [LARGE SCALE GENOMIC DNA]</scope>
    <source>
        <strain evidence="3">finn</strain>
    </source>
</reference>
<accession>A0A1Y1UZU5</accession>
<feature type="transmembrane region" description="Helical" evidence="1">
    <location>
        <begin position="122"/>
        <end position="144"/>
    </location>
</feature>
<dbReference type="Proteomes" id="UP000193719">
    <property type="component" value="Unassembled WGS sequence"/>
</dbReference>
<gene>
    <name evidence="2" type="ORF">BCR36DRAFT_415173</name>
</gene>
<evidence type="ECO:0000313" key="3">
    <source>
        <dbReference type="Proteomes" id="UP000193719"/>
    </source>
</evidence>
<feature type="transmembrane region" description="Helical" evidence="1">
    <location>
        <begin position="164"/>
        <end position="186"/>
    </location>
</feature>
<dbReference type="OrthoDB" id="2154380at2759"/>
<dbReference type="EMBL" id="MCFH01000047">
    <property type="protein sequence ID" value="ORX44135.1"/>
    <property type="molecule type" value="Genomic_DNA"/>
</dbReference>
<dbReference type="AlphaFoldDB" id="A0A1Y1UZU5"/>
<keyword evidence="3" id="KW-1185">Reference proteome</keyword>
<feature type="transmembrane region" description="Helical" evidence="1">
    <location>
        <begin position="94"/>
        <end position="115"/>
    </location>
</feature>
<keyword evidence="1" id="KW-1133">Transmembrane helix</keyword>
<sequence>MISQDNDYVQTFIYGLIWASICFLLYKGAKENNENGVNKENKKNNENIKTNKLIIPEKYQIIGYPLLSFLFSASVFLTLKLISQETGYNYQKLIPSISLILLLQCISLVFFWITIFNKKNQISYLVSFILFITALFLYFAVINLNENNIEDENIKFKKLSKKPTISSGLSVILSFYFCCISMINTISENKKGFLSYFGEALLKALNVKNPNIECQTKEVKKKN</sequence>
<comment type="caution">
    <text evidence="2">The sequence shown here is derived from an EMBL/GenBank/DDBJ whole genome shotgun (WGS) entry which is preliminary data.</text>
</comment>
<keyword evidence="1" id="KW-0472">Membrane</keyword>
<organism evidence="2 3">
    <name type="scientific">Piromyces finnis</name>
    <dbReference type="NCBI Taxonomy" id="1754191"/>
    <lineage>
        <taxon>Eukaryota</taxon>
        <taxon>Fungi</taxon>
        <taxon>Fungi incertae sedis</taxon>
        <taxon>Chytridiomycota</taxon>
        <taxon>Chytridiomycota incertae sedis</taxon>
        <taxon>Neocallimastigomycetes</taxon>
        <taxon>Neocallimastigales</taxon>
        <taxon>Neocallimastigaceae</taxon>
        <taxon>Piromyces</taxon>
    </lineage>
</organism>
<reference evidence="2 3" key="2">
    <citation type="submission" date="2016-08" db="EMBL/GenBank/DDBJ databases">
        <title>Pervasive Adenine N6-methylation of Active Genes in Fungi.</title>
        <authorList>
            <consortium name="DOE Joint Genome Institute"/>
            <person name="Mondo S.J."/>
            <person name="Dannebaum R.O."/>
            <person name="Kuo R.C."/>
            <person name="Labutti K."/>
            <person name="Haridas S."/>
            <person name="Kuo A."/>
            <person name="Salamov A."/>
            <person name="Ahrendt S.R."/>
            <person name="Lipzen A."/>
            <person name="Sullivan W."/>
            <person name="Andreopoulos W.B."/>
            <person name="Clum A."/>
            <person name="Lindquist E."/>
            <person name="Daum C."/>
            <person name="Ramamoorthy G.K."/>
            <person name="Gryganskyi A."/>
            <person name="Culley D."/>
            <person name="Magnuson J.K."/>
            <person name="James T.Y."/>
            <person name="O'Malley M.A."/>
            <person name="Stajich J.E."/>
            <person name="Spatafora J.W."/>
            <person name="Visel A."/>
            <person name="Grigoriev I.V."/>
        </authorList>
    </citation>
    <scope>NUCLEOTIDE SEQUENCE [LARGE SCALE GENOMIC DNA]</scope>
    <source>
        <strain evidence="3">finn</strain>
    </source>
</reference>
<keyword evidence="1" id="KW-0812">Transmembrane</keyword>